<evidence type="ECO:0000313" key="3">
    <source>
        <dbReference type="Proteomes" id="UP001596288"/>
    </source>
</evidence>
<dbReference type="RefSeq" id="WP_137610329.1">
    <property type="nucleotide sequence ID" value="NZ_BJDF01000001.1"/>
</dbReference>
<accession>A0ABW1RKM9</accession>
<sequence length="326" mass="38049">MSEEVILPYIKKIMNDVNHLKKKMIYFNESPVVCYRGESADYGETSLMPSIFRKINDSNFSDRKLLELLKDYNIVNSKDDSDLTRAIEGQHFAQLSRLLDITFSILPALYFSSDDKDKDGVVYSFVFPESFSPNSSYLNDYYSSIVNHKFYPYIRDFKVISHSYENDRIKSQAGGFLMFSGTSFVKIPSLYYEKTIISKSDKIKIKSELSDFFNVNEATIYPERDKRGALLEKRLINGANIIDPDDNEFFKNELNYHINKIQLEASLMQNDSKDKTVKRFIRKSKEDIDKFIDKNNNLSIDCINKKSYEELKNEADSRMNFIEKNI</sequence>
<organism evidence="2 3">
    <name type="scientific">Companilactobacillus huachuanensis</name>
    <dbReference type="NCBI Taxonomy" id="2559914"/>
    <lineage>
        <taxon>Bacteria</taxon>
        <taxon>Bacillati</taxon>
        <taxon>Bacillota</taxon>
        <taxon>Bacilli</taxon>
        <taxon>Lactobacillales</taxon>
        <taxon>Lactobacillaceae</taxon>
        <taxon>Companilactobacillus</taxon>
    </lineage>
</organism>
<dbReference type="Pfam" id="PF08867">
    <property type="entry name" value="FRG"/>
    <property type="match status" value="1"/>
</dbReference>
<dbReference type="SMART" id="SM00901">
    <property type="entry name" value="FRG"/>
    <property type="match status" value="1"/>
</dbReference>
<evidence type="ECO:0000259" key="1">
    <source>
        <dbReference type="SMART" id="SM00901"/>
    </source>
</evidence>
<dbReference type="InterPro" id="IPR014966">
    <property type="entry name" value="FRG-dom"/>
</dbReference>
<name>A0ABW1RKM9_9LACO</name>
<keyword evidence="3" id="KW-1185">Reference proteome</keyword>
<feature type="domain" description="FRG" evidence="1">
    <location>
        <begin position="29"/>
        <end position="123"/>
    </location>
</feature>
<gene>
    <name evidence="2" type="ORF">ACFQAV_07285</name>
</gene>
<evidence type="ECO:0000313" key="2">
    <source>
        <dbReference type="EMBL" id="MFC6176639.1"/>
    </source>
</evidence>
<reference evidence="3" key="1">
    <citation type="journal article" date="2019" name="Int. J. Syst. Evol. Microbiol.">
        <title>The Global Catalogue of Microorganisms (GCM) 10K type strain sequencing project: providing services to taxonomists for standard genome sequencing and annotation.</title>
        <authorList>
            <consortium name="The Broad Institute Genomics Platform"/>
            <consortium name="The Broad Institute Genome Sequencing Center for Infectious Disease"/>
            <person name="Wu L."/>
            <person name="Ma J."/>
        </authorList>
    </citation>
    <scope>NUCLEOTIDE SEQUENCE [LARGE SCALE GENOMIC DNA]</scope>
    <source>
        <strain evidence="3">CCM 8927</strain>
    </source>
</reference>
<comment type="caution">
    <text evidence="2">The sequence shown here is derived from an EMBL/GenBank/DDBJ whole genome shotgun (WGS) entry which is preliminary data.</text>
</comment>
<dbReference type="Proteomes" id="UP001596288">
    <property type="component" value="Unassembled WGS sequence"/>
</dbReference>
<dbReference type="EMBL" id="JBHSSF010000019">
    <property type="protein sequence ID" value="MFC6176639.1"/>
    <property type="molecule type" value="Genomic_DNA"/>
</dbReference>
<protein>
    <submittedName>
        <fullName evidence="2">FRG domain-containing protein</fullName>
    </submittedName>
</protein>
<proteinExistence type="predicted"/>